<dbReference type="GO" id="GO:0006352">
    <property type="term" value="P:DNA-templated transcription initiation"/>
    <property type="evidence" value="ECO:0007669"/>
    <property type="project" value="InterPro"/>
</dbReference>
<evidence type="ECO:0000256" key="2">
    <source>
        <dbReference type="ARBA" id="ARBA00023015"/>
    </source>
</evidence>
<dbReference type="InterPro" id="IPR007627">
    <property type="entry name" value="RNA_pol_sigma70_r2"/>
</dbReference>
<dbReference type="PANTHER" id="PTHR43133">
    <property type="entry name" value="RNA POLYMERASE ECF-TYPE SIGMA FACTO"/>
    <property type="match status" value="1"/>
</dbReference>
<dbReference type="SUPFAM" id="SSF88659">
    <property type="entry name" value="Sigma3 and sigma4 domains of RNA polymerase sigma factors"/>
    <property type="match status" value="1"/>
</dbReference>
<evidence type="ECO:0000256" key="1">
    <source>
        <dbReference type="ARBA" id="ARBA00010641"/>
    </source>
</evidence>
<reference evidence="7 8" key="1">
    <citation type="submission" date="2018-12" db="EMBL/GenBank/DDBJ databases">
        <title>The genome of Variovorax gossypii DSM 100435.</title>
        <authorList>
            <person name="Gao J."/>
            <person name="Sun J."/>
        </authorList>
    </citation>
    <scope>NUCLEOTIDE SEQUENCE [LARGE SCALE GENOMIC DNA]</scope>
    <source>
        <strain evidence="7 8">DSM 100435</strain>
    </source>
</reference>
<evidence type="ECO:0000256" key="4">
    <source>
        <dbReference type="ARBA" id="ARBA00023163"/>
    </source>
</evidence>
<dbReference type="InterPro" id="IPR014284">
    <property type="entry name" value="RNA_pol_sigma-70_dom"/>
</dbReference>
<sequence>MTMLMYMPCGEAAEIDCAPPPDAATPDFQALLVENYTELHRRLARHLGCADAASESLHEAWMKLDGVRFEGALQSPVAYIYRVACNAATDRLRAERPWQLTGADEDTLEHLIDHAPGPELIAEARSDLQAVERAMQVLPNRHQDILVALRVHELTRQEVAVRHGLSLRRVDTTLRQALLHLSVLPVSRFGGRQPCKAAAGPLA</sequence>
<dbReference type="RefSeq" id="WP_126469108.1">
    <property type="nucleotide sequence ID" value="NZ_RXOE01000001.1"/>
</dbReference>
<dbReference type="OrthoDB" id="8847602at2"/>
<dbReference type="SUPFAM" id="SSF88946">
    <property type="entry name" value="Sigma2 domain of RNA polymerase sigma factors"/>
    <property type="match status" value="1"/>
</dbReference>
<dbReference type="InterPro" id="IPR039425">
    <property type="entry name" value="RNA_pol_sigma-70-like"/>
</dbReference>
<feature type="domain" description="RNA polymerase sigma-70 region 2" evidence="5">
    <location>
        <begin position="34"/>
        <end position="96"/>
    </location>
</feature>
<keyword evidence="2" id="KW-0805">Transcription regulation</keyword>
<dbReference type="PANTHER" id="PTHR43133:SF63">
    <property type="entry name" value="RNA POLYMERASE SIGMA FACTOR FECI-RELATED"/>
    <property type="match status" value="1"/>
</dbReference>
<gene>
    <name evidence="7" type="ORF">EJP69_06480</name>
</gene>
<evidence type="ECO:0000259" key="5">
    <source>
        <dbReference type="Pfam" id="PF04542"/>
    </source>
</evidence>
<protein>
    <submittedName>
        <fullName evidence="7">Sigma-70 family RNA polymerase sigma factor</fullName>
    </submittedName>
</protein>
<evidence type="ECO:0000313" key="7">
    <source>
        <dbReference type="EMBL" id="RTQ37371.1"/>
    </source>
</evidence>
<proteinExistence type="inferred from homology"/>
<dbReference type="Gene3D" id="1.10.10.10">
    <property type="entry name" value="Winged helix-like DNA-binding domain superfamily/Winged helix DNA-binding domain"/>
    <property type="match status" value="1"/>
</dbReference>
<dbReference type="Pfam" id="PF08281">
    <property type="entry name" value="Sigma70_r4_2"/>
    <property type="match status" value="1"/>
</dbReference>
<dbReference type="InterPro" id="IPR013249">
    <property type="entry name" value="RNA_pol_sigma70_r4_t2"/>
</dbReference>
<dbReference type="GO" id="GO:0016987">
    <property type="term" value="F:sigma factor activity"/>
    <property type="evidence" value="ECO:0007669"/>
    <property type="project" value="UniProtKB-KW"/>
</dbReference>
<dbReference type="InterPro" id="IPR013324">
    <property type="entry name" value="RNA_pol_sigma_r3/r4-like"/>
</dbReference>
<dbReference type="Pfam" id="PF04542">
    <property type="entry name" value="Sigma70_r2"/>
    <property type="match status" value="1"/>
</dbReference>
<comment type="similarity">
    <text evidence="1">Belongs to the sigma-70 factor family. ECF subfamily.</text>
</comment>
<organism evidence="7 8">
    <name type="scientific">Variovorax gossypii</name>
    <dbReference type="NCBI Taxonomy" id="1679495"/>
    <lineage>
        <taxon>Bacteria</taxon>
        <taxon>Pseudomonadati</taxon>
        <taxon>Pseudomonadota</taxon>
        <taxon>Betaproteobacteria</taxon>
        <taxon>Burkholderiales</taxon>
        <taxon>Comamonadaceae</taxon>
        <taxon>Variovorax</taxon>
    </lineage>
</organism>
<keyword evidence="3" id="KW-0731">Sigma factor</keyword>
<dbReference type="InterPro" id="IPR013325">
    <property type="entry name" value="RNA_pol_sigma_r2"/>
</dbReference>
<feature type="domain" description="RNA polymerase sigma factor 70 region 4 type 2" evidence="6">
    <location>
        <begin position="129"/>
        <end position="181"/>
    </location>
</feature>
<dbReference type="AlphaFoldDB" id="A0A431TTC0"/>
<evidence type="ECO:0000313" key="8">
    <source>
        <dbReference type="Proteomes" id="UP000267418"/>
    </source>
</evidence>
<name>A0A431TTC0_9BURK</name>
<dbReference type="Proteomes" id="UP000267418">
    <property type="component" value="Unassembled WGS sequence"/>
</dbReference>
<evidence type="ECO:0000259" key="6">
    <source>
        <dbReference type="Pfam" id="PF08281"/>
    </source>
</evidence>
<keyword evidence="4" id="KW-0804">Transcription</keyword>
<accession>A0A431TTC0</accession>
<dbReference type="NCBIfam" id="TIGR02937">
    <property type="entry name" value="sigma70-ECF"/>
    <property type="match status" value="1"/>
</dbReference>
<comment type="caution">
    <text evidence="7">The sequence shown here is derived from an EMBL/GenBank/DDBJ whole genome shotgun (WGS) entry which is preliminary data.</text>
</comment>
<evidence type="ECO:0000256" key="3">
    <source>
        <dbReference type="ARBA" id="ARBA00023082"/>
    </source>
</evidence>
<dbReference type="GO" id="GO:0003677">
    <property type="term" value="F:DNA binding"/>
    <property type="evidence" value="ECO:0007669"/>
    <property type="project" value="InterPro"/>
</dbReference>
<dbReference type="InterPro" id="IPR036388">
    <property type="entry name" value="WH-like_DNA-bd_sf"/>
</dbReference>
<keyword evidence="8" id="KW-1185">Reference proteome</keyword>
<dbReference type="Gene3D" id="1.10.1740.10">
    <property type="match status" value="1"/>
</dbReference>
<dbReference type="EMBL" id="RXOE01000001">
    <property type="protein sequence ID" value="RTQ37371.1"/>
    <property type="molecule type" value="Genomic_DNA"/>
</dbReference>